<name>A0A2T8I2E2_9POAL</name>
<proteinExistence type="predicted"/>
<dbReference type="Proteomes" id="UP000243499">
    <property type="component" value="Chromosome 9"/>
</dbReference>
<reference evidence="1" key="1">
    <citation type="submission" date="2018-04" db="EMBL/GenBank/DDBJ databases">
        <title>WGS assembly of Panicum hallii.</title>
        <authorList>
            <person name="Lovell J."/>
            <person name="Jenkins J."/>
            <person name="Lowry D."/>
            <person name="Mamidi S."/>
            <person name="Sreedasyam A."/>
            <person name="Weng X."/>
            <person name="Barry K."/>
            <person name="Bonette J."/>
            <person name="Campitelli B."/>
            <person name="Daum C."/>
            <person name="Gordon S."/>
            <person name="Gould B."/>
            <person name="Lipzen A."/>
            <person name="Macqueen A."/>
            <person name="Palacio-Mejia J."/>
            <person name="Plott C."/>
            <person name="Shakirov E."/>
            <person name="Shu S."/>
            <person name="Yoshinaga Y."/>
            <person name="Zane M."/>
            <person name="Rokhsar D."/>
            <person name="Grimwood J."/>
            <person name="Schmutz J."/>
            <person name="Juenger T."/>
        </authorList>
    </citation>
    <scope>NUCLEOTIDE SEQUENCE [LARGE SCALE GENOMIC DNA]</scope>
    <source>
        <strain evidence="1">FIL2</strain>
    </source>
</reference>
<sequence>MLGGHGRWGRGTSGGRVPAAPCWISRGSCSRLTSSFKSSSRKCRTPWDYMSCPSATTQTLLPTEIAFTPKTATCSCIQCRRGSYYWLASWSCRVPGALPIKR</sequence>
<protein>
    <submittedName>
        <fullName evidence="1">Uncharacterized protein</fullName>
    </submittedName>
</protein>
<dbReference type="EMBL" id="CM008054">
    <property type="protein sequence ID" value="PVH31841.1"/>
    <property type="molecule type" value="Genomic_DNA"/>
</dbReference>
<organism evidence="1">
    <name type="scientific">Panicum hallii</name>
    <dbReference type="NCBI Taxonomy" id="206008"/>
    <lineage>
        <taxon>Eukaryota</taxon>
        <taxon>Viridiplantae</taxon>
        <taxon>Streptophyta</taxon>
        <taxon>Embryophyta</taxon>
        <taxon>Tracheophyta</taxon>
        <taxon>Spermatophyta</taxon>
        <taxon>Magnoliopsida</taxon>
        <taxon>Liliopsida</taxon>
        <taxon>Poales</taxon>
        <taxon>Poaceae</taxon>
        <taxon>PACMAD clade</taxon>
        <taxon>Panicoideae</taxon>
        <taxon>Panicodae</taxon>
        <taxon>Paniceae</taxon>
        <taxon>Panicinae</taxon>
        <taxon>Panicum</taxon>
        <taxon>Panicum sect. Panicum</taxon>
    </lineage>
</organism>
<dbReference type="Gramene" id="PVH31841">
    <property type="protein sequence ID" value="PVH31841"/>
    <property type="gene ID" value="PAHAL_9G246000"/>
</dbReference>
<evidence type="ECO:0000313" key="1">
    <source>
        <dbReference type="EMBL" id="PVH31841.1"/>
    </source>
</evidence>
<dbReference type="AlphaFoldDB" id="A0A2T8I2E2"/>
<gene>
    <name evidence="1" type="ORF">PAHAL_9G246000</name>
</gene>
<accession>A0A2T8I2E2</accession>